<evidence type="ECO:0000313" key="2">
    <source>
        <dbReference type="Proteomes" id="UP000245626"/>
    </source>
</evidence>
<dbReference type="EMBL" id="KZ819898">
    <property type="protein sequence ID" value="PWN50784.1"/>
    <property type="molecule type" value="Genomic_DNA"/>
</dbReference>
<dbReference type="Proteomes" id="UP000245626">
    <property type="component" value="Unassembled WGS sequence"/>
</dbReference>
<name>A0ACD0NYJ0_9BASI</name>
<gene>
    <name evidence="1" type="ORF">IE53DRAFT_78685</name>
</gene>
<sequence>MTTGDDDTTQTVIQLPTNLSQLVDDCFDEEQYDQAVNLLDQLRSRSILPTRTHLAQLFSLSLCSLPERNTLPTFSSSFRSSATSQARLPKTPHSSTRPSPNSILASTLLLRRLSQVVEENVRRGGCDDGGGDGDHDHDPTLIQVSSYISSCLPSHSSVSRPPSLEPSSGKPRSLSAGLHPHSGSDDDHLEENPIQTWTESRFLSSRDVWDLLTCTGQASEHLPSPERILVDEFWMTAKEKVKATNEIKRLRLRTTLPWNRDSRGKRGKRPKLSGSTAKRARGATKVRFEHRKVSSETFPEECSAVSSASVSGEEEEEEKGYPSSPKKRVASNNRGRDDVEEDEDDDLIHGQVELSEGSWRTLDVLVGMWHADMRSRSMSSSSKQGNDSRLEDCSLANQFPKQAQGQPKIFSFGRAKVGRGQSGIKGMGSTEVGKPLDIVFSFHRSLPVTWWGWDEAKDGLDTLDDKVGGSGRPWRCGMVGFDEQDWGNASRAKTAARLLSLVSSPPSSSYLMQIGSRLGLNALLFLSHLDSSSS</sequence>
<proteinExistence type="predicted"/>
<evidence type="ECO:0000313" key="1">
    <source>
        <dbReference type="EMBL" id="PWN50784.1"/>
    </source>
</evidence>
<organism evidence="1 2">
    <name type="scientific">Violaceomyces palustris</name>
    <dbReference type="NCBI Taxonomy" id="1673888"/>
    <lineage>
        <taxon>Eukaryota</taxon>
        <taxon>Fungi</taxon>
        <taxon>Dikarya</taxon>
        <taxon>Basidiomycota</taxon>
        <taxon>Ustilaginomycotina</taxon>
        <taxon>Ustilaginomycetes</taxon>
        <taxon>Violaceomycetales</taxon>
        <taxon>Violaceomycetaceae</taxon>
        <taxon>Violaceomyces</taxon>
    </lineage>
</organism>
<protein>
    <submittedName>
        <fullName evidence="1">Uncharacterized protein</fullName>
    </submittedName>
</protein>
<keyword evidence="2" id="KW-1185">Reference proteome</keyword>
<reference evidence="1 2" key="1">
    <citation type="journal article" date="2018" name="Mol. Biol. Evol.">
        <title>Broad Genomic Sampling Reveals a Smut Pathogenic Ancestry of the Fungal Clade Ustilaginomycotina.</title>
        <authorList>
            <person name="Kijpornyongpan T."/>
            <person name="Mondo S.J."/>
            <person name="Barry K."/>
            <person name="Sandor L."/>
            <person name="Lee J."/>
            <person name="Lipzen A."/>
            <person name="Pangilinan J."/>
            <person name="LaButti K."/>
            <person name="Hainaut M."/>
            <person name="Henrissat B."/>
            <person name="Grigoriev I.V."/>
            <person name="Spatafora J.W."/>
            <person name="Aime M.C."/>
        </authorList>
    </citation>
    <scope>NUCLEOTIDE SEQUENCE [LARGE SCALE GENOMIC DNA]</scope>
    <source>
        <strain evidence="1 2">SA 807</strain>
    </source>
</reference>
<accession>A0ACD0NYJ0</accession>